<evidence type="ECO:0000259" key="2">
    <source>
        <dbReference type="Pfam" id="PF13304"/>
    </source>
</evidence>
<sequence>MWRSYLTGFGFDTRQQNTEIAKLSDGQKSRLVFSMISMKPVNLLLLDEPTNHLDTDSIDGLAEAINAFEGGVVLVSHDFRLIDKVAREIWECKEKKVRKFDGDIRQYKAQLAKRLKLQRV</sequence>
<dbReference type="Pfam" id="PF13304">
    <property type="entry name" value="AAA_21"/>
    <property type="match status" value="1"/>
</dbReference>
<evidence type="ECO:0000313" key="3">
    <source>
        <dbReference type="EMBL" id="CAE0144346.1"/>
    </source>
</evidence>
<proteinExistence type="predicted"/>
<dbReference type="AlphaFoldDB" id="A0A7S3BSW4"/>
<feature type="domain" description="ATPase AAA-type core" evidence="2">
    <location>
        <begin position="12"/>
        <end position="83"/>
    </location>
</feature>
<dbReference type="SUPFAM" id="SSF52540">
    <property type="entry name" value="P-loop containing nucleoside triphosphate hydrolases"/>
    <property type="match status" value="1"/>
</dbReference>
<dbReference type="Gene3D" id="3.40.50.300">
    <property type="entry name" value="P-loop containing nucleotide triphosphate hydrolases"/>
    <property type="match status" value="1"/>
</dbReference>
<name>A0A7S3BSW4_9VIRI</name>
<reference evidence="3" key="1">
    <citation type="submission" date="2021-01" db="EMBL/GenBank/DDBJ databases">
        <authorList>
            <person name="Corre E."/>
            <person name="Pelletier E."/>
            <person name="Niang G."/>
            <person name="Scheremetjew M."/>
            <person name="Finn R."/>
            <person name="Kale V."/>
            <person name="Holt S."/>
            <person name="Cochrane G."/>
            <person name="Meng A."/>
            <person name="Brown T."/>
            <person name="Cohen L."/>
        </authorList>
    </citation>
    <scope>NUCLEOTIDE SEQUENCE</scope>
    <source>
        <strain evidence="3">RCC927</strain>
    </source>
</reference>
<dbReference type="InterPro" id="IPR003959">
    <property type="entry name" value="ATPase_AAA_core"/>
</dbReference>
<dbReference type="GO" id="GO:0005524">
    <property type="term" value="F:ATP binding"/>
    <property type="evidence" value="ECO:0007669"/>
    <property type="project" value="InterPro"/>
</dbReference>
<keyword evidence="1" id="KW-0677">Repeat</keyword>
<organism evidence="3">
    <name type="scientific">Prasinoderma singulare</name>
    <dbReference type="NCBI Taxonomy" id="676789"/>
    <lineage>
        <taxon>Eukaryota</taxon>
        <taxon>Viridiplantae</taxon>
        <taxon>Prasinodermophyta</taxon>
        <taxon>Prasinodermophyceae</taxon>
        <taxon>Prasinodermales</taxon>
        <taxon>Prasinodermaceae</taxon>
        <taxon>Prasinoderma</taxon>
    </lineage>
</organism>
<dbReference type="PANTHER" id="PTHR19211">
    <property type="entry name" value="ATP-BINDING TRANSPORT PROTEIN-RELATED"/>
    <property type="match status" value="1"/>
</dbReference>
<dbReference type="InterPro" id="IPR050611">
    <property type="entry name" value="ABCF"/>
</dbReference>
<protein>
    <recommendedName>
        <fullName evidence="2">ATPase AAA-type core domain-containing protein</fullName>
    </recommendedName>
</protein>
<dbReference type="PANTHER" id="PTHR19211:SF15">
    <property type="entry name" value="ATP-BINDING CASSETTE SUB-FAMILY F MEMBER 2"/>
    <property type="match status" value="1"/>
</dbReference>
<accession>A0A7S3BSW4</accession>
<dbReference type="FunFam" id="3.40.50.300:FF:001197">
    <property type="entry name" value="Putative ATP-binding cassette family ATPase"/>
    <property type="match status" value="1"/>
</dbReference>
<dbReference type="InterPro" id="IPR027417">
    <property type="entry name" value="P-loop_NTPase"/>
</dbReference>
<evidence type="ECO:0000256" key="1">
    <source>
        <dbReference type="ARBA" id="ARBA00022737"/>
    </source>
</evidence>
<dbReference type="GO" id="GO:0016887">
    <property type="term" value="F:ATP hydrolysis activity"/>
    <property type="evidence" value="ECO:0007669"/>
    <property type="project" value="InterPro"/>
</dbReference>
<gene>
    <name evidence="3" type="ORF">PSIN1315_LOCUS9817</name>
</gene>
<dbReference type="EMBL" id="HBHY01015240">
    <property type="protein sequence ID" value="CAE0144346.1"/>
    <property type="molecule type" value="Transcribed_RNA"/>
</dbReference>